<dbReference type="RefSeq" id="WP_140002702.1">
    <property type="nucleotide sequence ID" value="NZ_CP040946.1"/>
</dbReference>
<evidence type="ECO:0000256" key="11">
    <source>
        <dbReference type="RuleBase" id="RU003357"/>
    </source>
</evidence>
<evidence type="ECO:0000256" key="4">
    <source>
        <dbReference type="ARBA" id="ARBA00022452"/>
    </source>
</evidence>
<keyword evidence="3 10" id="KW-0813">Transport</keyword>
<dbReference type="InterPro" id="IPR039426">
    <property type="entry name" value="TonB-dep_rcpt-like"/>
</dbReference>
<sequence length="686" mass="76199">MNKTKKSIAIMMALPLLAEAEHEGTLVLDEVHVVAERPKTSSTQPSKEAAKEALSKTAGGTTLVDMDKVREGRVSTYQDSLGLATGVYIQSRFGAEESRLSIRGSGLQRTFHGRGLKLMQDGVPVNLADGSFDFQAIEPLAASYVEVYRGANALRYGASNLGGAINFLSHTGYTAPRLEARYEAGTYDYSRASVSTGEVIGDLDYYVNASYFDQRGFRDFADQMAHRVNANVGYKISPDIETRFYVGYTHSDSNLPGNLTKAQLKNDPSDAFLGSVGQQKRNIDLFRIANKTNIQLSDQSSLQVSGYFSHKDLFHPIFQVVDQDTNDYGIDIRFQHKGELVGHRNEFILGFNPSAGVGYDERNVNLQGRKGALVNKLENRSRNLEAYAENRFFVTDGLTLIAGLQYTHSQRNLTDKFFSNASQNESFKATYVQTNPKIGVLYDLKPNVQLFANLSRSYEPPSFGELAGGIRPNIVKAQEGTTFEVGSRGNSESIDWDVAVYYGKLKNELLQTAVFAAGNNPVPAAQTTNADRTIHAGLEFGMTARLPLNIEWRHSLLVNRFKFDGDNTFGNNTLPGIQKSLMRAELMYRGNDRLNGIYFGPTFEWSPQDYYVDFAETFKADSYFLWGLKAGQKVNQHWSWFVEGRNLADQKYAATTSVVRNQNGADGALFLPGDGRTAYLGVTWTY</sequence>
<dbReference type="InterPro" id="IPR000531">
    <property type="entry name" value="Beta-barrel_TonB"/>
</dbReference>
<evidence type="ECO:0000256" key="10">
    <source>
        <dbReference type="PROSITE-ProRule" id="PRU01360"/>
    </source>
</evidence>
<dbReference type="GO" id="GO:0044718">
    <property type="term" value="P:siderophore transmembrane transport"/>
    <property type="evidence" value="ECO:0007669"/>
    <property type="project" value="TreeGrafter"/>
</dbReference>
<evidence type="ECO:0000256" key="1">
    <source>
        <dbReference type="ARBA" id="ARBA00004571"/>
    </source>
</evidence>
<dbReference type="Gene3D" id="2.40.170.20">
    <property type="entry name" value="TonB-dependent receptor, beta-barrel domain"/>
    <property type="match status" value="1"/>
</dbReference>
<dbReference type="CDD" id="cd01347">
    <property type="entry name" value="ligand_gated_channel"/>
    <property type="match status" value="1"/>
</dbReference>
<organism evidence="14 15">
    <name type="scientific">Methylophilus medardicus</name>
    <dbReference type="NCBI Taxonomy" id="2588534"/>
    <lineage>
        <taxon>Bacteria</taxon>
        <taxon>Pseudomonadati</taxon>
        <taxon>Pseudomonadota</taxon>
        <taxon>Betaproteobacteria</taxon>
        <taxon>Nitrosomonadales</taxon>
        <taxon>Methylophilaceae</taxon>
        <taxon>Methylophilus</taxon>
    </lineage>
</organism>
<dbReference type="PANTHER" id="PTHR30069:SF28">
    <property type="entry name" value="TONB-DEPENDENT RECEPTOR YNCD-RELATED"/>
    <property type="match status" value="1"/>
</dbReference>
<dbReference type="EMBL" id="CP040946">
    <property type="protein sequence ID" value="QDC43542.1"/>
    <property type="molecule type" value="Genomic_DNA"/>
</dbReference>
<keyword evidence="15" id="KW-1185">Reference proteome</keyword>
<protein>
    <submittedName>
        <fullName evidence="14">TonB-dependent receptor</fullName>
    </submittedName>
</protein>
<evidence type="ECO:0000256" key="6">
    <source>
        <dbReference type="ARBA" id="ARBA00023077"/>
    </source>
</evidence>
<dbReference type="InterPro" id="IPR012910">
    <property type="entry name" value="Plug_dom"/>
</dbReference>
<dbReference type="Proteomes" id="UP000311008">
    <property type="component" value="Chromosome"/>
</dbReference>
<keyword evidence="6 11" id="KW-0798">TonB box</keyword>
<gene>
    <name evidence="14" type="ORF">FIU01_02675</name>
</gene>
<dbReference type="PANTHER" id="PTHR30069">
    <property type="entry name" value="TONB-DEPENDENT OUTER MEMBRANE RECEPTOR"/>
    <property type="match status" value="1"/>
</dbReference>
<evidence type="ECO:0000256" key="9">
    <source>
        <dbReference type="ARBA" id="ARBA00023237"/>
    </source>
</evidence>
<evidence type="ECO:0000256" key="5">
    <source>
        <dbReference type="ARBA" id="ARBA00022692"/>
    </source>
</evidence>
<evidence type="ECO:0000259" key="12">
    <source>
        <dbReference type="Pfam" id="PF00593"/>
    </source>
</evidence>
<feature type="domain" description="TonB-dependent receptor-like beta-barrel" evidence="12">
    <location>
        <begin position="225"/>
        <end position="647"/>
    </location>
</feature>
<dbReference type="OrthoDB" id="7176844at2"/>
<dbReference type="Gene3D" id="2.170.130.10">
    <property type="entry name" value="TonB-dependent receptor, plug domain"/>
    <property type="match status" value="1"/>
</dbReference>
<keyword evidence="9 10" id="KW-0998">Cell outer membrane</keyword>
<evidence type="ECO:0000256" key="8">
    <source>
        <dbReference type="ARBA" id="ARBA00023170"/>
    </source>
</evidence>
<reference evidence="15" key="1">
    <citation type="journal article" date="2019" name="ISME J.">
        <title>Evolution in action: habitat transition from sediment to the pelagial leads to genome streamlining in Methylophilaceae.</title>
        <authorList>
            <person name="Salcher M."/>
            <person name="Schaefle D."/>
            <person name="Kaspar M."/>
            <person name="Neuenschwander S.M."/>
            <person name="Ghai R."/>
        </authorList>
    </citation>
    <scope>NUCLEOTIDE SEQUENCE [LARGE SCALE GENOMIC DNA]</scope>
    <source>
        <strain evidence="15">MMS-M-51</strain>
    </source>
</reference>
<feature type="domain" description="TonB-dependent receptor plug" evidence="13">
    <location>
        <begin position="55"/>
        <end position="164"/>
    </location>
</feature>
<keyword evidence="8 14" id="KW-0675">Receptor</keyword>
<dbReference type="GO" id="GO:0009279">
    <property type="term" value="C:cell outer membrane"/>
    <property type="evidence" value="ECO:0007669"/>
    <property type="project" value="UniProtKB-SubCell"/>
</dbReference>
<dbReference type="SUPFAM" id="SSF56935">
    <property type="entry name" value="Porins"/>
    <property type="match status" value="1"/>
</dbReference>
<dbReference type="Pfam" id="PF07715">
    <property type="entry name" value="Plug"/>
    <property type="match status" value="1"/>
</dbReference>
<evidence type="ECO:0000256" key="2">
    <source>
        <dbReference type="ARBA" id="ARBA00009810"/>
    </source>
</evidence>
<accession>A0A5B8CQM7</accession>
<keyword evidence="7 10" id="KW-0472">Membrane</keyword>
<keyword evidence="5 10" id="KW-0812">Transmembrane</keyword>
<dbReference type="InterPro" id="IPR036942">
    <property type="entry name" value="Beta-barrel_TonB_sf"/>
</dbReference>
<evidence type="ECO:0000313" key="15">
    <source>
        <dbReference type="Proteomes" id="UP000311008"/>
    </source>
</evidence>
<comment type="subcellular location">
    <subcellularLocation>
        <location evidence="1 10">Cell outer membrane</location>
        <topology evidence="1 10">Multi-pass membrane protein</topology>
    </subcellularLocation>
</comment>
<dbReference type="GO" id="GO:0015344">
    <property type="term" value="F:siderophore uptake transmembrane transporter activity"/>
    <property type="evidence" value="ECO:0007669"/>
    <property type="project" value="TreeGrafter"/>
</dbReference>
<proteinExistence type="inferred from homology"/>
<dbReference type="KEGG" id="mmec:FIU01_02675"/>
<evidence type="ECO:0000259" key="13">
    <source>
        <dbReference type="Pfam" id="PF07715"/>
    </source>
</evidence>
<keyword evidence="4 10" id="KW-1134">Transmembrane beta strand</keyword>
<dbReference type="Pfam" id="PF00593">
    <property type="entry name" value="TonB_dep_Rec_b-barrel"/>
    <property type="match status" value="1"/>
</dbReference>
<evidence type="ECO:0000256" key="7">
    <source>
        <dbReference type="ARBA" id="ARBA00023136"/>
    </source>
</evidence>
<evidence type="ECO:0000313" key="14">
    <source>
        <dbReference type="EMBL" id="QDC43542.1"/>
    </source>
</evidence>
<evidence type="ECO:0000256" key="3">
    <source>
        <dbReference type="ARBA" id="ARBA00022448"/>
    </source>
</evidence>
<name>A0A5B8CQM7_9PROT</name>
<comment type="similarity">
    <text evidence="2 10 11">Belongs to the TonB-dependent receptor family.</text>
</comment>
<dbReference type="InterPro" id="IPR037066">
    <property type="entry name" value="Plug_dom_sf"/>
</dbReference>
<dbReference type="AlphaFoldDB" id="A0A5B8CQM7"/>
<dbReference type="PROSITE" id="PS52016">
    <property type="entry name" value="TONB_DEPENDENT_REC_3"/>
    <property type="match status" value="1"/>
</dbReference>